<feature type="domain" description="J" evidence="8">
    <location>
        <begin position="7"/>
        <end position="72"/>
    </location>
</feature>
<dbReference type="VEuPathDB" id="AmoebaDB:EHI7A_038690"/>
<dbReference type="InterPro" id="IPR008971">
    <property type="entry name" value="HSP40/DnaJ_pept-bd"/>
</dbReference>
<dbReference type="PRINTS" id="PR00625">
    <property type="entry name" value="JDOMAIN"/>
</dbReference>
<dbReference type="EMBL" id="BDEQ01000001">
    <property type="protein sequence ID" value="GAT95508.1"/>
    <property type="molecule type" value="Genomic_DNA"/>
</dbReference>
<keyword evidence="5" id="KW-0143">Chaperone</keyword>
<evidence type="ECO:0000256" key="3">
    <source>
        <dbReference type="ARBA" id="ARBA00022771"/>
    </source>
</evidence>
<dbReference type="PANTHER" id="PTHR43888">
    <property type="entry name" value="DNAJ-LIKE-2, ISOFORM A-RELATED"/>
    <property type="match status" value="1"/>
</dbReference>
<feature type="domain" description="CR-type" evidence="9">
    <location>
        <begin position="139"/>
        <end position="223"/>
    </location>
</feature>
<name>A0A5K1U392_ENTHI</name>
<dbReference type="GO" id="GO:0006457">
    <property type="term" value="P:protein folding"/>
    <property type="evidence" value="ECO:0007669"/>
    <property type="project" value="InterPro"/>
</dbReference>
<dbReference type="Pfam" id="PF00226">
    <property type="entry name" value="DnaJ"/>
    <property type="match status" value="1"/>
</dbReference>
<evidence type="ECO:0000256" key="4">
    <source>
        <dbReference type="ARBA" id="ARBA00022833"/>
    </source>
</evidence>
<dbReference type="PROSITE" id="PS51188">
    <property type="entry name" value="ZF_CR"/>
    <property type="match status" value="1"/>
</dbReference>
<evidence type="ECO:0000313" key="10">
    <source>
        <dbReference type="EMBL" id="GAT95508.1"/>
    </source>
</evidence>
<sequence length="416" mass="46207">MSVRETGYYDVLGIKPTASDEEIKKAYRKLAIQYHPDKNPGNKSAEEKFKEITEAYAILSDHNKREIYDRYGKKGLEEGGMNGYDMDDIFSQLFGGFGGFGGFSGFSGFGGFERRPSGPRKGQSIQISLNCTLEDLYNGKTFKRKITHDIICKACSGNGTKSGIKAQTCGTCRGKGFRFVQIQQGFCIMQRQEVCPKCKGKGVVVNEKDLCKMCHGDKVVSEEKTLEIIVQPGSHENEKIVFPGESDQAPGIIAGDVIFVIKTKEHPIFERKGSDLIMSKTITLNEALTGVAFIVKTLDGRELFIEGKDVIEPKSYMCVIGEGFTIKHHPEEHGDLYIYFEIKFPNNAEIKNSLDVLKKVLPSGNTVPMKDDKYVICPLVPSSGPNQSSGNSYRQNQIDSDDEDEYSRGNGECTQQ</sequence>
<dbReference type="SUPFAM" id="SSF57938">
    <property type="entry name" value="DnaJ/Hsp40 cysteine-rich domain"/>
    <property type="match status" value="1"/>
</dbReference>
<dbReference type="PROSITE" id="PS00636">
    <property type="entry name" value="DNAJ_1"/>
    <property type="match status" value="1"/>
</dbReference>
<dbReference type="VEuPathDB" id="AmoebaDB:EHI5A_065860"/>
<evidence type="ECO:0000256" key="7">
    <source>
        <dbReference type="SAM" id="MobiDB-lite"/>
    </source>
</evidence>
<dbReference type="InterPro" id="IPR044713">
    <property type="entry name" value="DNJA1/2-like"/>
</dbReference>
<keyword evidence="2" id="KW-0677">Repeat</keyword>
<dbReference type="CDD" id="cd10747">
    <property type="entry name" value="DnaJ_C"/>
    <property type="match status" value="1"/>
</dbReference>
<protein>
    <submittedName>
        <fullName evidence="10">DNAj family protein</fullName>
    </submittedName>
</protein>
<dbReference type="VEuPathDB" id="AmoebaDB:EHI8A_037500"/>
<dbReference type="Gene3D" id="1.10.287.110">
    <property type="entry name" value="DnaJ domain"/>
    <property type="match status" value="1"/>
</dbReference>
<keyword evidence="4 6" id="KW-0862">Zinc</keyword>
<dbReference type="Pfam" id="PF01556">
    <property type="entry name" value="DnaJ_C"/>
    <property type="match status" value="1"/>
</dbReference>
<evidence type="ECO:0000256" key="2">
    <source>
        <dbReference type="ARBA" id="ARBA00022737"/>
    </source>
</evidence>
<dbReference type="InterPro" id="IPR002939">
    <property type="entry name" value="DnaJ_C"/>
</dbReference>
<dbReference type="GO" id="GO:0030544">
    <property type="term" value="F:Hsp70 protein binding"/>
    <property type="evidence" value="ECO:0007669"/>
    <property type="project" value="InterPro"/>
</dbReference>
<dbReference type="CDD" id="cd10719">
    <property type="entry name" value="DnaJ_zf"/>
    <property type="match status" value="1"/>
</dbReference>
<dbReference type="HAMAP" id="MF_01152">
    <property type="entry name" value="DnaJ"/>
    <property type="match status" value="1"/>
</dbReference>
<dbReference type="Gene3D" id="2.60.260.20">
    <property type="entry name" value="Urease metallochaperone UreE, N-terminal domain"/>
    <property type="match status" value="2"/>
</dbReference>
<evidence type="ECO:0000256" key="5">
    <source>
        <dbReference type="ARBA" id="ARBA00023186"/>
    </source>
</evidence>
<feature type="zinc finger region" description="CR-type" evidence="6">
    <location>
        <begin position="139"/>
        <end position="223"/>
    </location>
</feature>
<feature type="compositionally biased region" description="Low complexity" evidence="7">
    <location>
        <begin position="381"/>
        <end position="392"/>
    </location>
</feature>
<evidence type="ECO:0000259" key="8">
    <source>
        <dbReference type="PROSITE" id="PS50076"/>
    </source>
</evidence>
<dbReference type="FunFam" id="2.10.230.10:FF:000002">
    <property type="entry name" value="Molecular chaperone DnaJ"/>
    <property type="match status" value="1"/>
</dbReference>
<dbReference type="FunFam" id="1.10.287.110:FF:000048">
    <property type="entry name" value="DnaJ family protein"/>
    <property type="match status" value="1"/>
</dbReference>
<dbReference type="OMA" id="YGMEGMA"/>
<feature type="region of interest" description="Disordered" evidence="7">
    <location>
        <begin position="381"/>
        <end position="416"/>
    </location>
</feature>
<dbReference type="InterPro" id="IPR001305">
    <property type="entry name" value="HSP_DnaJ_Cys-rich_dom"/>
</dbReference>
<gene>
    <name evidence="10" type="ORF">CL6EHI_079720</name>
</gene>
<comment type="caution">
    <text evidence="10">The sequence shown here is derived from an EMBL/GenBank/DDBJ whole genome shotgun (WGS) entry which is preliminary data.</text>
</comment>
<dbReference type="GO" id="GO:0008270">
    <property type="term" value="F:zinc ion binding"/>
    <property type="evidence" value="ECO:0007669"/>
    <property type="project" value="UniProtKB-KW"/>
</dbReference>
<dbReference type="Pfam" id="PF00684">
    <property type="entry name" value="DnaJ_CXXCXGXG"/>
    <property type="match status" value="1"/>
</dbReference>
<dbReference type="GO" id="GO:0005524">
    <property type="term" value="F:ATP binding"/>
    <property type="evidence" value="ECO:0007669"/>
    <property type="project" value="InterPro"/>
</dbReference>
<evidence type="ECO:0000256" key="6">
    <source>
        <dbReference type="PROSITE-ProRule" id="PRU00546"/>
    </source>
</evidence>
<organism evidence="10 11">
    <name type="scientific">Entamoeba histolytica</name>
    <dbReference type="NCBI Taxonomy" id="5759"/>
    <lineage>
        <taxon>Eukaryota</taxon>
        <taxon>Amoebozoa</taxon>
        <taxon>Evosea</taxon>
        <taxon>Archamoebae</taxon>
        <taxon>Mastigamoebida</taxon>
        <taxon>Entamoebidae</taxon>
        <taxon>Entamoeba</taxon>
    </lineage>
</organism>
<dbReference type="SUPFAM" id="SSF46565">
    <property type="entry name" value="Chaperone J-domain"/>
    <property type="match status" value="1"/>
</dbReference>
<dbReference type="SUPFAM" id="SSF49493">
    <property type="entry name" value="HSP40/DnaJ peptide-binding domain"/>
    <property type="match status" value="2"/>
</dbReference>
<evidence type="ECO:0000259" key="9">
    <source>
        <dbReference type="PROSITE" id="PS51188"/>
    </source>
</evidence>
<dbReference type="InterPro" id="IPR018253">
    <property type="entry name" value="DnaJ_domain_CS"/>
</dbReference>
<dbReference type="VEuPathDB" id="AmoebaDB:EHI_079720"/>
<keyword evidence="1 6" id="KW-0479">Metal-binding</keyword>
<dbReference type="SMART" id="SM00271">
    <property type="entry name" value="DnaJ"/>
    <property type="match status" value="1"/>
</dbReference>
<dbReference type="Proteomes" id="UP000078387">
    <property type="component" value="Unassembled WGS sequence"/>
</dbReference>
<dbReference type="AlphaFoldDB" id="A0A5K1U392"/>
<accession>A0A5K1U392</accession>
<dbReference type="FunFam" id="2.60.260.20:FF:000033">
    <property type="entry name" value="DnaJ family protein"/>
    <property type="match status" value="1"/>
</dbReference>
<evidence type="ECO:0000313" key="11">
    <source>
        <dbReference type="Proteomes" id="UP000078387"/>
    </source>
</evidence>
<dbReference type="InterPro" id="IPR001623">
    <property type="entry name" value="DnaJ_domain"/>
</dbReference>
<dbReference type="InterPro" id="IPR036869">
    <property type="entry name" value="J_dom_sf"/>
</dbReference>
<dbReference type="GO" id="GO:0009408">
    <property type="term" value="P:response to heat"/>
    <property type="evidence" value="ECO:0007669"/>
    <property type="project" value="InterPro"/>
</dbReference>
<evidence type="ECO:0000256" key="1">
    <source>
        <dbReference type="ARBA" id="ARBA00022723"/>
    </source>
</evidence>
<proteinExistence type="inferred from homology"/>
<dbReference type="InterPro" id="IPR036410">
    <property type="entry name" value="HSP_DnaJ_Cys-rich_dom_sf"/>
</dbReference>
<dbReference type="InterPro" id="IPR012724">
    <property type="entry name" value="DnaJ"/>
</dbReference>
<dbReference type="CDD" id="cd06257">
    <property type="entry name" value="DnaJ"/>
    <property type="match status" value="1"/>
</dbReference>
<dbReference type="PROSITE" id="PS50076">
    <property type="entry name" value="DNAJ_2"/>
    <property type="match status" value="1"/>
</dbReference>
<dbReference type="VEuPathDB" id="AmoebaDB:KM1_078960"/>
<dbReference type="Gene3D" id="2.10.230.10">
    <property type="entry name" value="Heat shock protein DnaJ, cysteine-rich domain"/>
    <property type="match status" value="1"/>
</dbReference>
<keyword evidence="3 6" id="KW-0863">Zinc-finger</keyword>
<reference evidence="10 11" key="1">
    <citation type="submission" date="2016-05" db="EMBL/GenBank/DDBJ databases">
        <title>First whole genome sequencing of Entamoeba histolytica HM1:IMSS-clone-6.</title>
        <authorList>
            <person name="Mukherjee Avik.K."/>
            <person name="Izumyama S."/>
            <person name="Nakada-Tsukui K."/>
            <person name="Nozaki T."/>
        </authorList>
    </citation>
    <scope>NUCLEOTIDE SEQUENCE [LARGE SCALE GENOMIC DNA]</scope>
    <source>
        <strain evidence="10 11">HM1:IMSS clone 6</strain>
    </source>
</reference>
<dbReference type="GO" id="GO:0051082">
    <property type="term" value="F:unfolded protein binding"/>
    <property type="evidence" value="ECO:0007669"/>
    <property type="project" value="InterPro"/>
</dbReference>